<reference evidence="2 3" key="1">
    <citation type="submission" date="2015-12" db="EMBL/GenBank/DDBJ databases">
        <title>Draft genome sequence of Streptomyces silvensis ATCC 53525, a producer of novel hormone antagonists.</title>
        <authorList>
            <person name="Johnston C.W."/>
            <person name="Li Y."/>
            <person name="Magarvey N.A."/>
        </authorList>
    </citation>
    <scope>NUCLEOTIDE SEQUENCE [LARGE SCALE GENOMIC DNA]</scope>
    <source>
        <strain evidence="2 3">ATCC 53525</strain>
    </source>
</reference>
<dbReference type="Proteomes" id="UP000054804">
    <property type="component" value="Unassembled WGS sequence"/>
</dbReference>
<dbReference type="InterPro" id="IPR010982">
    <property type="entry name" value="Lambda_DNA-bd_dom_sf"/>
</dbReference>
<dbReference type="OrthoDB" id="3462393at2"/>
<organism evidence="2 3">
    <name type="scientific">Streptomyces silvensis</name>
    <dbReference type="NCBI Taxonomy" id="1765722"/>
    <lineage>
        <taxon>Bacteria</taxon>
        <taxon>Bacillati</taxon>
        <taxon>Actinomycetota</taxon>
        <taxon>Actinomycetes</taxon>
        <taxon>Kitasatosporales</taxon>
        <taxon>Streptomycetaceae</taxon>
        <taxon>Streptomyces</taxon>
    </lineage>
</organism>
<dbReference type="Gene3D" id="1.10.260.40">
    <property type="entry name" value="lambda repressor-like DNA-binding domains"/>
    <property type="match status" value="1"/>
</dbReference>
<gene>
    <name evidence="2" type="ORF">AT728_04295</name>
</gene>
<dbReference type="SUPFAM" id="SSF47413">
    <property type="entry name" value="lambda repressor-like DNA-binding domains"/>
    <property type="match status" value="1"/>
</dbReference>
<dbReference type="AlphaFoldDB" id="A0A0W7X9L7"/>
<protein>
    <submittedName>
        <fullName evidence="2">DNA-binding protein</fullName>
    </submittedName>
</protein>
<keyword evidence="3" id="KW-1185">Reference proteome</keyword>
<dbReference type="PROSITE" id="PS50943">
    <property type="entry name" value="HTH_CROC1"/>
    <property type="match status" value="1"/>
</dbReference>
<accession>A0A0W7X9L7</accession>
<evidence type="ECO:0000313" key="2">
    <source>
        <dbReference type="EMBL" id="KUF19598.1"/>
    </source>
</evidence>
<dbReference type="InterPro" id="IPR001387">
    <property type="entry name" value="Cro/C1-type_HTH"/>
</dbReference>
<dbReference type="Pfam" id="PF19054">
    <property type="entry name" value="DUF5753"/>
    <property type="match status" value="1"/>
</dbReference>
<dbReference type="EMBL" id="LOCL01000026">
    <property type="protein sequence ID" value="KUF19598.1"/>
    <property type="molecule type" value="Genomic_DNA"/>
</dbReference>
<dbReference type="SMART" id="SM00530">
    <property type="entry name" value="HTH_XRE"/>
    <property type="match status" value="1"/>
</dbReference>
<name>A0A0W7X9L7_9ACTN</name>
<evidence type="ECO:0000259" key="1">
    <source>
        <dbReference type="PROSITE" id="PS50943"/>
    </source>
</evidence>
<proteinExistence type="predicted"/>
<dbReference type="RefSeq" id="WP_058846102.1">
    <property type="nucleotide sequence ID" value="NZ_LOCL01000026.1"/>
</dbReference>
<evidence type="ECO:0000313" key="3">
    <source>
        <dbReference type="Proteomes" id="UP000054804"/>
    </source>
</evidence>
<feature type="domain" description="HTH cro/C1-type" evidence="1">
    <location>
        <begin position="18"/>
        <end position="73"/>
    </location>
</feature>
<dbReference type="STRING" id="1765722.AT728_04295"/>
<comment type="caution">
    <text evidence="2">The sequence shown here is derived from an EMBL/GenBank/DDBJ whole genome shotgun (WGS) entry which is preliminary data.</text>
</comment>
<keyword evidence="2" id="KW-0238">DNA-binding</keyword>
<sequence>MPPRKAPTARQRRLGTELKKIREGAGLSLADAAALLSTDRTTISNTESGRFGVSGDRVRTWAGQYDCPDPEYVEALAAMTEERGKGWWEDYRGELSAGALDLAELEHHAVALRAVQMMHMPGLLQTEDYARAVFAEAVPPLSPADHRRQLSHRLKRRDVLDRSTPPRCTFLIHEAALRMTFGGHKIAQAQLAYLLSESERDNVTVRVVPFAVGGFPNAGSSTLYVYGPVAQLDTVQTDTATGPAFLDAETRLANYRAVLDRTETKSLAPKESRDFIREIAQQV</sequence>
<dbReference type="GO" id="GO:0003677">
    <property type="term" value="F:DNA binding"/>
    <property type="evidence" value="ECO:0007669"/>
    <property type="project" value="UniProtKB-KW"/>
</dbReference>
<dbReference type="InterPro" id="IPR043917">
    <property type="entry name" value="DUF5753"/>
</dbReference>
<dbReference type="Pfam" id="PF13560">
    <property type="entry name" value="HTH_31"/>
    <property type="match status" value="1"/>
</dbReference>